<name>A0ABT3IGX6_9BACT</name>
<keyword evidence="3" id="KW-1185">Reference proteome</keyword>
<gene>
    <name evidence="2" type="ORF">OL497_04820</name>
</gene>
<organism evidence="2 3">
    <name type="scientific">Chitinophaga nivalis</name>
    <dbReference type="NCBI Taxonomy" id="2991709"/>
    <lineage>
        <taxon>Bacteria</taxon>
        <taxon>Pseudomonadati</taxon>
        <taxon>Bacteroidota</taxon>
        <taxon>Chitinophagia</taxon>
        <taxon>Chitinophagales</taxon>
        <taxon>Chitinophagaceae</taxon>
        <taxon>Chitinophaga</taxon>
    </lineage>
</organism>
<dbReference type="EMBL" id="JAPDNS010000001">
    <property type="protein sequence ID" value="MCW3483202.1"/>
    <property type="molecule type" value="Genomic_DNA"/>
</dbReference>
<dbReference type="Pfam" id="PF18939">
    <property type="entry name" value="DUF5686"/>
    <property type="match status" value="1"/>
</dbReference>
<reference evidence="2 3" key="1">
    <citation type="submission" date="2022-10" db="EMBL/GenBank/DDBJ databases">
        <title>Chitinophaga nivalis PC15 sp. nov., isolated from Pyeongchang county, South Korea.</title>
        <authorList>
            <person name="Trinh H.N."/>
        </authorList>
    </citation>
    <scope>NUCLEOTIDE SEQUENCE [LARGE SCALE GENOMIC DNA]</scope>
    <source>
        <strain evidence="2 3">PC14</strain>
    </source>
</reference>
<dbReference type="InterPro" id="IPR043741">
    <property type="entry name" value="DUF5686"/>
</dbReference>
<feature type="signal peptide" evidence="1">
    <location>
        <begin position="1"/>
        <end position="20"/>
    </location>
</feature>
<feature type="chain" id="PRO_5045249320" evidence="1">
    <location>
        <begin position="21"/>
        <end position="831"/>
    </location>
</feature>
<dbReference type="SUPFAM" id="SSF49464">
    <property type="entry name" value="Carboxypeptidase regulatory domain-like"/>
    <property type="match status" value="1"/>
</dbReference>
<dbReference type="InterPro" id="IPR008969">
    <property type="entry name" value="CarboxyPept-like_regulatory"/>
</dbReference>
<dbReference type="Proteomes" id="UP001207742">
    <property type="component" value="Unassembled WGS sequence"/>
</dbReference>
<protein>
    <submittedName>
        <fullName evidence="2">DUF5686 and carboxypeptidase regulatory-like domain-containing protein</fullName>
    </submittedName>
</protein>
<accession>A0ABT3IGX6</accession>
<evidence type="ECO:0000256" key="1">
    <source>
        <dbReference type="SAM" id="SignalP"/>
    </source>
</evidence>
<evidence type="ECO:0000313" key="3">
    <source>
        <dbReference type="Proteomes" id="UP001207742"/>
    </source>
</evidence>
<keyword evidence="1" id="KW-0732">Signal</keyword>
<dbReference type="Pfam" id="PF13715">
    <property type="entry name" value="CarbopepD_reg_2"/>
    <property type="match status" value="1"/>
</dbReference>
<proteinExistence type="predicted"/>
<comment type="caution">
    <text evidence="2">The sequence shown here is derived from an EMBL/GenBank/DDBJ whole genome shotgun (WGS) entry which is preliminary data.</text>
</comment>
<evidence type="ECO:0000313" key="2">
    <source>
        <dbReference type="EMBL" id="MCW3483202.1"/>
    </source>
</evidence>
<sequence length="831" mass="95906">MRKQWTVLVCLLGFVWKAQSQGVINVTGKVVSGFTQEPLPYATLYWKTGGYGCMTDSIGHFSIRKSHHAADTLMIRYVGYIVKQLPAGDWNLSAPLQIELTTALRDGVEVKSKLNKGQVWWRQIVKHKPQNAPGHYNNYHARLYNKLEIDVANLHQTRWQHTRLMRPFSFALQQIDSTTEKHPFLPVFLSETLSDYYTSATPLRVREEIQALHASGVKNESVMEYLGGINQKINTYADYMQILGREFISPVSVAGDKYYHYKGLDTVQQNGEQYFHLSFTPKREGENLFSGDCWIQSSTWALQKISMTVTGAVNINFVKRLDIIQEFSPLNQKEWAVTKDRFIVELSPLGKNKTSFIARKTTLYQNIHVNEDYIGARLDANTKREEVVIADSARSTTPDYWNQHRPESLTANEKVALTLVDTLKSMPAFKKLSNTVTFLFDGHIKMGKLEIGPWYKWLSYNQAEGLRLRFDLGTTAAFSQSWRLYGYLAYGTKDKAVKGKIAASYEKPGTPWRFMASYKDDLDNVQRGFNGEEVTLDNIFGQAIRRKGIPQKFIREEEIQLSVTRKLPFNFSLQGTVARNEYTTYAPLPPHQLFRKPGDIYEEVVNTSFQLKARYAPGEKELRTFRKTRRIRSNLPVAEVAWTLAPAGVADSKYYYQKITMSLQQRFRIPRWGQISYMAYAGKIFSDQLPFMLLQVHPGNETYYYNREAFNLLQKYELLSDQYAGVNIEHNFDGKLLHLLPFMRKTGVRQFWHAKAVVGSLSRENKRYNRLEYSEYGMRSLNGQVYAEVGTGFDNIFRFFRIDGVWRFSPYHTAASQTGHFSLFGSFRLQF</sequence>
<dbReference type="RefSeq" id="WP_264728285.1">
    <property type="nucleotide sequence ID" value="NZ_JAPDNR010000001.1"/>
</dbReference>